<organism evidence="2 3">
    <name type="scientific">Burkholderia cenocepacia</name>
    <dbReference type="NCBI Taxonomy" id="95486"/>
    <lineage>
        <taxon>Bacteria</taxon>
        <taxon>Pseudomonadati</taxon>
        <taxon>Pseudomonadota</taxon>
        <taxon>Betaproteobacteria</taxon>
        <taxon>Burkholderiales</taxon>
        <taxon>Burkholderiaceae</taxon>
        <taxon>Burkholderia</taxon>
        <taxon>Burkholderia cepacia complex</taxon>
    </lineage>
</organism>
<dbReference type="EMBL" id="MUTJ01000022">
    <property type="protein sequence ID" value="ONU90635.1"/>
    <property type="molecule type" value="Genomic_DNA"/>
</dbReference>
<evidence type="ECO:0000313" key="3">
    <source>
        <dbReference type="Proteomes" id="UP000188543"/>
    </source>
</evidence>
<sequence>MRPEQGQKKHSSASRPRELLSAPDARRPPEIAIRRRNATESPPPPARIRYNIRLLRFPASRRGRGPLRPSRRLKA</sequence>
<proteinExistence type="predicted"/>
<evidence type="ECO:0000313" key="2">
    <source>
        <dbReference type="EMBL" id="ONU90635.1"/>
    </source>
</evidence>
<dbReference type="Proteomes" id="UP000188543">
    <property type="component" value="Unassembled WGS sequence"/>
</dbReference>
<feature type="region of interest" description="Disordered" evidence="1">
    <location>
        <begin position="1"/>
        <end position="46"/>
    </location>
</feature>
<comment type="caution">
    <text evidence="2">The sequence shown here is derived from an EMBL/GenBank/DDBJ whole genome shotgun (WGS) entry which is preliminary data.</text>
</comment>
<gene>
    <name evidence="2" type="ORF">A8E72_06435</name>
</gene>
<reference evidence="2 3" key="1">
    <citation type="submission" date="2016-08" db="EMBL/GenBank/DDBJ databases">
        <authorList>
            <person name="Seilhamer J.J."/>
        </authorList>
    </citation>
    <scope>NUCLEOTIDE SEQUENCE [LARGE SCALE GENOMIC DNA]</scope>
    <source>
        <strain evidence="2 3">VC14762</strain>
    </source>
</reference>
<accession>A0A1V2W9H3</accession>
<dbReference type="AlphaFoldDB" id="A0A1V2W9H3"/>
<evidence type="ECO:0000256" key="1">
    <source>
        <dbReference type="SAM" id="MobiDB-lite"/>
    </source>
</evidence>
<name>A0A1V2W9H3_9BURK</name>
<feature type="compositionally biased region" description="Basic and acidic residues" evidence="1">
    <location>
        <begin position="24"/>
        <end position="33"/>
    </location>
</feature>
<protein>
    <submittedName>
        <fullName evidence="2">Uncharacterized protein</fullName>
    </submittedName>
</protein>